<dbReference type="Gene3D" id="2.30.130.40">
    <property type="entry name" value="LON domain-like"/>
    <property type="match status" value="1"/>
</dbReference>
<evidence type="ECO:0000256" key="3">
    <source>
        <dbReference type="ARBA" id="ARBA00022670"/>
    </source>
</evidence>
<keyword evidence="6 10" id="KW-0720">Serine protease</keyword>
<sequence length="798" mass="88724">MKTTIELPLLPLRDVVVYPHMVIPLFVGREKSIEALEAAMTGDKQILLLAQKNPADDDPGEDALYRVGTVATVLQLLKLPDGTVKVLVEGEQRGAVERFMEVDGHLRAEVALIDEVEAPERESEVFVRSLLSQFEQYVQLGKKVPAEVLSSLNSIDEPSRLVDTMAAHMALKIEQKQDILEIIDLSARVEHVLALLDGEIDLLQVEKRIRGRVKKQMERSQREYYLNEQMKAIQKELGDGEEGHNEIEELKKRIDAAGLPKDALTKATAELNKLKQMSPMSAEATVVRSYIDWLVQVPWKAQTKVRLDLARAEEILDADHYGLEEVKERILEYLAVQKRVKKIRGPVLCLVGPPGVGKTSLAESIASATNRKFVRMALGGVRDEAEIRGHRRTYIGSMPGRLIQKMTKVGVRNPLFLLDEIDKMGSDMRGDPASALLEVLDPEQNHNFNDHYLEVDYDLSDVMFLCTSNSMNIPPALLDRMEVIRLPGYTEDEKINIAIKYLAPKQTAANGLKKGEIEFDVEAIRDIVRYYTREAGVRGLERQIAKICRKAVKEHALEKRFLVKVTADALEHFLGVRKFRYGLAEQQDQVGQVTGLAWTQVGGELLTIEAAVIPGKGQLIKTGSLGDVMVESITAAQTVVRSRAKSLGIPLDFHQKHDTHIHMPEGATPKDGPSAGVGMCTALVSALTGIPVRADVAMTGEITLRGQVLAIGGLKEKLLAAHRGGIKTVIIPEENVRDLKEIPDNIKQDLQIKPVKWIDEVLQIALQYAPEPLPDVAPEIVAKDEKRESDSKERISTH</sequence>
<keyword evidence="8 10" id="KW-0346">Stress response</keyword>
<feature type="active site" evidence="10 12">
    <location>
        <position position="717"/>
    </location>
</feature>
<dbReference type="InterPro" id="IPR003959">
    <property type="entry name" value="ATPase_AAA_core"/>
</dbReference>
<dbReference type="GO" id="GO:0006515">
    <property type="term" value="P:protein quality control for misfolded or incompletely synthesized proteins"/>
    <property type="evidence" value="ECO:0007669"/>
    <property type="project" value="UniProtKB-UniRule"/>
</dbReference>
<dbReference type="Gene3D" id="1.20.5.5270">
    <property type="match status" value="1"/>
</dbReference>
<feature type="compositionally biased region" description="Basic and acidic residues" evidence="15">
    <location>
        <begin position="781"/>
        <end position="798"/>
    </location>
</feature>
<evidence type="ECO:0000259" key="16">
    <source>
        <dbReference type="PROSITE" id="PS51786"/>
    </source>
</evidence>
<dbReference type="InterPro" id="IPR004815">
    <property type="entry name" value="Lon_bac/euk-typ"/>
</dbReference>
<dbReference type="GO" id="GO:0004252">
    <property type="term" value="F:serine-type endopeptidase activity"/>
    <property type="evidence" value="ECO:0007669"/>
    <property type="project" value="UniProtKB-UniRule"/>
</dbReference>
<evidence type="ECO:0000259" key="17">
    <source>
        <dbReference type="PROSITE" id="PS51787"/>
    </source>
</evidence>
<feature type="domain" description="Lon N-terminal" evidence="17">
    <location>
        <begin position="7"/>
        <end position="200"/>
    </location>
</feature>
<dbReference type="InterPro" id="IPR027065">
    <property type="entry name" value="Lon_Prtase"/>
</dbReference>
<keyword evidence="3 10" id="KW-0645">Protease</keyword>
<dbReference type="InterPro" id="IPR027543">
    <property type="entry name" value="Lon_bac"/>
</dbReference>
<keyword evidence="19" id="KW-1185">Reference proteome</keyword>
<dbReference type="CDD" id="cd19500">
    <property type="entry name" value="RecA-like_Lon"/>
    <property type="match status" value="1"/>
</dbReference>
<dbReference type="InterPro" id="IPR015947">
    <property type="entry name" value="PUA-like_sf"/>
</dbReference>
<evidence type="ECO:0000256" key="9">
    <source>
        <dbReference type="ARBA" id="ARBA00050665"/>
    </source>
</evidence>
<evidence type="ECO:0000256" key="1">
    <source>
        <dbReference type="ARBA" id="ARBA00004496"/>
    </source>
</evidence>
<dbReference type="GO" id="GO:0016887">
    <property type="term" value="F:ATP hydrolysis activity"/>
    <property type="evidence" value="ECO:0007669"/>
    <property type="project" value="UniProtKB-UniRule"/>
</dbReference>
<evidence type="ECO:0000256" key="7">
    <source>
        <dbReference type="ARBA" id="ARBA00022840"/>
    </source>
</evidence>
<comment type="similarity">
    <text evidence="10 11 14">Belongs to the peptidase S16 family.</text>
</comment>
<dbReference type="GO" id="GO:0043565">
    <property type="term" value="F:sequence-specific DNA binding"/>
    <property type="evidence" value="ECO:0007669"/>
    <property type="project" value="UniProtKB-UniRule"/>
</dbReference>
<dbReference type="Gene3D" id="1.10.8.60">
    <property type="match status" value="1"/>
</dbReference>
<dbReference type="SMART" id="SM00464">
    <property type="entry name" value="LON"/>
    <property type="match status" value="1"/>
</dbReference>
<feature type="region of interest" description="Disordered" evidence="15">
    <location>
        <begin position="777"/>
        <end position="798"/>
    </location>
</feature>
<accession>A0A1H2EP57</accession>
<dbReference type="InterPro" id="IPR020568">
    <property type="entry name" value="Ribosomal_Su5_D2-typ_SF"/>
</dbReference>
<comment type="subcellular location">
    <subcellularLocation>
        <location evidence="1 10 11">Cytoplasm</location>
    </subcellularLocation>
</comment>
<dbReference type="Proteomes" id="UP000183653">
    <property type="component" value="Chromosome I"/>
</dbReference>
<evidence type="ECO:0000256" key="11">
    <source>
        <dbReference type="PIRNR" id="PIRNR001174"/>
    </source>
</evidence>
<gene>
    <name evidence="10" type="primary">lon</name>
    <name evidence="18" type="ORF">SAMN04490197_1513</name>
</gene>
<keyword evidence="5 10" id="KW-0378">Hydrolase</keyword>
<reference evidence="18 19" key="1">
    <citation type="submission" date="2016-10" db="EMBL/GenBank/DDBJ databases">
        <authorList>
            <person name="Varghese N."/>
            <person name="Submissions S."/>
        </authorList>
    </citation>
    <scope>NUCLEOTIDE SEQUENCE [LARGE SCALE GENOMIC DNA]</scope>
    <source>
        <strain evidence="18 19">BS2775</strain>
    </source>
</reference>
<keyword evidence="7 10" id="KW-0067">ATP-binding</keyword>
<evidence type="ECO:0000256" key="2">
    <source>
        <dbReference type="ARBA" id="ARBA00022490"/>
    </source>
</evidence>
<evidence type="ECO:0000256" key="6">
    <source>
        <dbReference type="ARBA" id="ARBA00022825"/>
    </source>
</evidence>
<dbReference type="OrthoDB" id="9803599at2"/>
<dbReference type="SUPFAM" id="SSF88697">
    <property type="entry name" value="PUA domain-like"/>
    <property type="match status" value="1"/>
</dbReference>
<dbReference type="InterPro" id="IPR046336">
    <property type="entry name" value="Lon_prtase_N_sf"/>
</dbReference>
<dbReference type="InterPro" id="IPR008269">
    <property type="entry name" value="Lon_proteolytic"/>
</dbReference>
<comment type="subunit">
    <text evidence="10 11">Homohexamer. Organized in a ring with a central cavity.</text>
</comment>
<dbReference type="InterPro" id="IPR003111">
    <property type="entry name" value="Lon_prtase_N"/>
</dbReference>
<dbReference type="Pfam" id="PF22667">
    <property type="entry name" value="Lon_lid"/>
    <property type="match status" value="1"/>
</dbReference>
<dbReference type="SMART" id="SM00382">
    <property type="entry name" value="AAA"/>
    <property type="match status" value="1"/>
</dbReference>
<dbReference type="RefSeq" id="WP_057721694.1">
    <property type="nucleotide sequence ID" value="NZ_JYLM01000001.1"/>
</dbReference>
<dbReference type="NCBIfam" id="TIGR00763">
    <property type="entry name" value="lon"/>
    <property type="match status" value="1"/>
</dbReference>
<dbReference type="Gene3D" id="3.30.230.10">
    <property type="match status" value="1"/>
</dbReference>
<comment type="function">
    <text evidence="10">ATP-dependent serine protease that mediates the selective degradation of mutant and abnormal proteins as well as certain short-lived regulatory proteins. Required for cellular homeostasis and for survival from DNA damage and developmental changes induced by stress. Degrades polypeptides processively to yield small peptide fragments that are 5 to 10 amino acids long. Binds to DNA in a double-stranded, site-specific manner.</text>
</comment>
<dbReference type="FunFam" id="3.40.50.300:FF:000021">
    <property type="entry name" value="Lon protease homolog"/>
    <property type="match status" value="1"/>
</dbReference>
<evidence type="ECO:0000256" key="14">
    <source>
        <dbReference type="PROSITE-ProRule" id="PRU01122"/>
    </source>
</evidence>
<dbReference type="Pfam" id="PF02190">
    <property type="entry name" value="LON_substr_bdg"/>
    <property type="match status" value="1"/>
</dbReference>
<dbReference type="FunFam" id="1.20.5.5270:FF:000002">
    <property type="entry name" value="Lon protease homolog"/>
    <property type="match status" value="1"/>
</dbReference>
<dbReference type="InterPro" id="IPR014721">
    <property type="entry name" value="Ribsml_uS5_D2-typ_fold_subgr"/>
</dbReference>
<dbReference type="GO" id="GO:0005737">
    <property type="term" value="C:cytoplasm"/>
    <property type="evidence" value="ECO:0007669"/>
    <property type="project" value="UniProtKB-SubCell"/>
</dbReference>
<dbReference type="PIRSF" id="PIRSF001174">
    <property type="entry name" value="Lon_proteas"/>
    <property type="match status" value="1"/>
</dbReference>
<feature type="active site" evidence="10 12">
    <location>
        <position position="674"/>
    </location>
</feature>
<evidence type="ECO:0000313" key="19">
    <source>
        <dbReference type="Proteomes" id="UP000183653"/>
    </source>
</evidence>
<evidence type="ECO:0000256" key="15">
    <source>
        <dbReference type="SAM" id="MobiDB-lite"/>
    </source>
</evidence>
<dbReference type="PROSITE" id="PS51786">
    <property type="entry name" value="LON_PROTEOLYTIC"/>
    <property type="match status" value="1"/>
</dbReference>
<dbReference type="GO" id="GO:0005524">
    <property type="term" value="F:ATP binding"/>
    <property type="evidence" value="ECO:0007669"/>
    <property type="project" value="UniProtKB-UniRule"/>
</dbReference>
<feature type="domain" description="Lon proteolytic" evidence="16">
    <location>
        <begin position="587"/>
        <end position="768"/>
    </location>
</feature>
<proteinExistence type="evidence at transcript level"/>
<dbReference type="InterPro" id="IPR027417">
    <property type="entry name" value="P-loop_NTPase"/>
</dbReference>
<dbReference type="SUPFAM" id="SSF52540">
    <property type="entry name" value="P-loop containing nucleoside triphosphate hydrolases"/>
    <property type="match status" value="1"/>
</dbReference>
<dbReference type="InterPro" id="IPR003593">
    <property type="entry name" value="AAA+_ATPase"/>
</dbReference>
<dbReference type="Gene3D" id="1.20.58.1480">
    <property type="match status" value="1"/>
</dbReference>
<comment type="induction">
    <text evidence="10">By heat shock.</text>
</comment>
<evidence type="ECO:0000256" key="13">
    <source>
        <dbReference type="PIRSR" id="PIRSR001174-2"/>
    </source>
</evidence>
<keyword evidence="4 10" id="KW-0547">Nucleotide-binding</keyword>
<dbReference type="Gene3D" id="3.40.50.300">
    <property type="entry name" value="P-loop containing nucleotide triphosphate hydrolases"/>
    <property type="match status" value="1"/>
</dbReference>
<dbReference type="SUPFAM" id="SSF54211">
    <property type="entry name" value="Ribosomal protein S5 domain 2-like"/>
    <property type="match status" value="1"/>
</dbReference>
<dbReference type="PRINTS" id="PR00830">
    <property type="entry name" value="ENDOLAPTASE"/>
</dbReference>
<evidence type="ECO:0000256" key="4">
    <source>
        <dbReference type="ARBA" id="ARBA00022741"/>
    </source>
</evidence>
<dbReference type="InterPro" id="IPR054594">
    <property type="entry name" value="Lon_lid"/>
</dbReference>
<evidence type="ECO:0000256" key="12">
    <source>
        <dbReference type="PIRSR" id="PIRSR001174-1"/>
    </source>
</evidence>
<dbReference type="NCBIfam" id="NF008053">
    <property type="entry name" value="PRK10787.1"/>
    <property type="match status" value="1"/>
</dbReference>
<dbReference type="PROSITE" id="PS51787">
    <property type="entry name" value="LON_N"/>
    <property type="match status" value="1"/>
</dbReference>
<dbReference type="Pfam" id="PF00004">
    <property type="entry name" value="AAA"/>
    <property type="match status" value="1"/>
</dbReference>
<dbReference type="EMBL" id="LT629782">
    <property type="protein sequence ID" value="SDT96809.1"/>
    <property type="molecule type" value="Genomic_DNA"/>
</dbReference>
<feature type="binding site" evidence="10 13">
    <location>
        <begin position="352"/>
        <end position="359"/>
    </location>
    <ligand>
        <name>ATP</name>
        <dbReference type="ChEBI" id="CHEBI:30616"/>
    </ligand>
</feature>
<dbReference type="EC" id="3.4.21.53" evidence="10 11"/>
<name>A0A1H2EP57_9PSED</name>
<evidence type="ECO:0000313" key="18">
    <source>
        <dbReference type="EMBL" id="SDT96809.1"/>
    </source>
</evidence>
<dbReference type="FunFam" id="3.30.230.10:FF:000010">
    <property type="entry name" value="Lon protease"/>
    <property type="match status" value="1"/>
</dbReference>
<organism evidence="18 19">
    <name type="scientific">Pseudomonas orientalis</name>
    <dbReference type="NCBI Taxonomy" id="76758"/>
    <lineage>
        <taxon>Bacteria</taxon>
        <taxon>Pseudomonadati</taxon>
        <taxon>Pseudomonadota</taxon>
        <taxon>Gammaproteobacteria</taxon>
        <taxon>Pseudomonadales</taxon>
        <taxon>Pseudomonadaceae</taxon>
        <taxon>Pseudomonas</taxon>
    </lineage>
</organism>
<comment type="catalytic activity">
    <reaction evidence="9 10 11 14">
        <text>Hydrolysis of proteins in presence of ATP.</text>
        <dbReference type="EC" id="3.4.21.53"/>
    </reaction>
</comment>
<dbReference type="PANTHER" id="PTHR10046">
    <property type="entry name" value="ATP DEPENDENT LON PROTEASE FAMILY MEMBER"/>
    <property type="match status" value="1"/>
</dbReference>
<dbReference type="HAMAP" id="MF_01973">
    <property type="entry name" value="lon_bact"/>
    <property type="match status" value="1"/>
</dbReference>
<protein>
    <recommendedName>
        <fullName evidence="10 11">Lon protease</fullName>
        <ecNumber evidence="10 11">3.4.21.53</ecNumber>
    </recommendedName>
    <alternativeName>
        <fullName evidence="10">ATP-dependent protease La</fullName>
    </alternativeName>
</protein>
<keyword evidence="2 10" id="KW-0963">Cytoplasm</keyword>
<dbReference type="AlphaFoldDB" id="A0A1H2EP57"/>
<evidence type="ECO:0000256" key="10">
    <source>
        <dbReference type="HAMAP-Rule" id="MF_01973"/>
    </source>
</evidence>
<dbReference type="FunFam" id="1.20.58.1480:FF:000001">
    <property type="entry name" value="Lon protease"/>
    <property type="match status" value="1"/>
</dbReference>
<dbReference type="Pfam" id="PF05362">
    <property type="entry name" value="Lon_C"/>
    <property type="match status" value="1"/>
</dbReference>
<evidence type="ECO:0000256" key="5">
    <source>
        <dbReference type="ARBA" id="ARBA00022801"/>
    </source>
</evidence>
<dbReference type="FunFam" id="2.30.130.40:FF:000001">
    <property type="entry name" value="Lon protease"/>
    <property type="match status" value="1"/>
</dbReference>
<evidence type="ECO:0000256" key="8">
    <source>
        <dbReference type="ARBA" id="ARBA00023016"/>
    </source>
</evidence>
<dbReference type="GO" id="GO:0004176">
    <property type="term" value="F:ATP-dependent peptidase activity"/>
    <property type="evidence" value="ECO:0007669"/>
    <property type="project" value="UniProtKB-UniRule"/>
</dbReference>
<dbReference type="GO" id="GO:0034605">
    <property type="term" value="P:cellular response to heat"/>
    <property type="evidence" value="ECO:0007669"/>
    <property type="project" value="UniProtKB-UniRule"/>
</dbReference>